<feature type="transmembrane region" description="Helical" evidence="8">
    <location>
        <begin position="253"/>
        <end position="274"/>
    </location>
</feature>
<evidence type="ECO:0000256" key="4">
    <source>
        <dbReference type="ARBA" id="ARBA00022989"/>
    </source>
</evidence>
<evidence type="ECO:0000256" key="6">
    <source>
        <dbReference type="ARBA" id="ARBA00023180"/>
    </source>
</evidence>
<dbReference type="Gene3D" id="1.20.1720.10">
    <property type="entry name" value="Multidrug resistance protein D"/>
    <property type="match status" value="1"/>
</dbReference>
<dbReference type="CDD" id="cd17502">
    <property type="entry name" value="MFS_Azr1_MDR_like"/>
    <property type="match status" value="1"/>
</dbReference>
<dbReference type="InterPro" id="IPR011701">
    <property type="entry name" value="MFS"/>
</dbReference>
<feature type="transmembrane region" description="Helical" evidence="8">
    <location>
        <begin position="388"/>
        <end position="407"/>
    </location>
</feature>
<dbReference type="PRINTS" id="PR01036">
    <property type="entry name" value="TCRTETB"/>
</dbReference>
<feature type="transmembrane region" description="Helical" evidence="8">
    <location>
        <begin position="280"/>
        <end position="300"/>
    </location>
</feature>
<keyword evidence="2" id="KW-0813">Transport</keyword>
<dbReference type="AlphaFoldDB" id="A0A6A6DLE3"/>
<gene>
    <name evidence="10" type="ORF">K469DRAFT_716513</name>
</gene>
<feature type="transmembrane region" description="Helical" evidence="8">
    <location>
        <begin position="213"/>
        <end position="233"/>
    </location>
</feature>
<sequence>MTIAESSDTDVMSVTASDSPPEAPEMGNVNTNNEAKAVPENPDGVEDSADTTPKTWRFWLVFVSLCVVSLTTSLDNTILTVALPTVTREIGGDEHYVWISSSFLLSSTVVQPFIGQLANIFGRRWPMLTSVGFFILGSGIGGGATNVGMLIAGRTIQGVGGGGIFVLLDIITCDMVPLRERGKYLGMVISSGGIGATLGPLIGGAIAQANWRWVFYINLPLGGAALVVLFFFLRVKHIEQASWEKALARIDYFGVTLFMGSMTAILLGLIMGGVTYGWGTYHIIVPIVIGFVGWAAFHVYEATGLCKEPSVPPHLFGNRTSFVGFFLAFLASFLLMWAAVFLPVYYQGVLGASPFRSAVDLLPFNIFLIPASMIAGGMMAKLGQYKPLHWAGFGISAIGFGLFTLLGPGSSKAAWVCFEIIASIGVGILMISILPAIQASLSDADNASSASLFSFLRSFGFLWGITVPAIIFNNETDRSLHLVSDPKVVAALADGKAYSHVSGGFVQSLSPEAQKQVIAVFNAGLKPVWQAGIAFCLAGFVLTFVEKHVKMRTQLETDYGLETEKKTKDAEMNSEEKH</sequence>
<feature type="domain" description="Major facilitator superfamily (MFS) profile" evidence="9">
    <location>
        <begin position="61"/>
        <end position="502"/>
    </location>
</feature>
<feature type="transmembrane region" description="Helical" evidence="8">
    <location>
        <begin position="321"/>
        <end position="346"/>
    </location>
</feature>
<dbReference type="GO" id="GO:0022857">
    <property type="term" value="F:transmembrane transporter activity"/>
    <property type="evidence" value="ECO:0007669"/>
    <property type="project" value="InterPro"/>
</dbReference>
<evidence type="ECO:0000313" key="11">
    <source>
        <dbReference type="Proteomes" id="UP000800200"/>
    </source>
</evidence>
<protein>
    <submittedName>
        <fullName evidence="10">MFS general substrate transporter</fullName>
    </submittedName>
</protein>
<dbReference type="Pfam" id="PF07690">
    <property type="entry name" value="MFS_1"/>
    <property type="match status" value="1"/>
</dbReference>
<feature type="transmembrane region" description="Helical" evidence="8">
    <location>
        <begin position="449"/>
        <end position="472"/>
    </location>
</feature>
<feature type="transmembrane region" description="Helical" evidence="8">
    <location>
        <begin position="95"/>
        <end position="114"/>
    </location>
</feature>
<feature type="transmembrane region" description="Helical" evidence="8">
    <location>
        <begin position="358"/>
        <end position="376"/>
    </location>
</feature>
<evidence type="ECO:0000256" key="5">
    <source>
        <dbReference type="ARBA" id="ARBA00023136"/>
    </source>
</evidence>
<evidence type="ECO:0000256" key="3">
    <source>
        <dbReference type="ARBA" id="ARBA00022692"/>
    </source>
</evidence>
<name>A0A6A6DLE3_9PEZI</name>
<evidence type="ECO:0000256" key="7">
    <source>
        <dbReference type="SAM" id="MobiDB-lite"/>
    </source>
</evidence>
<dbReference type="SUPFAM" id="SSF103473">
    <property type="entry name" value="MFS general substrate transporter"/>
    <property type="match status" value="1"/>
</dbReference>
<dbReference type="OrthoDB" id="10021397at2759"/>
<accession>A0A6A6DLE3</accession>
<keyword evidence="11" id="KW-1185">Reference proteome</keyword>
<feature type="compositionally biased region" description="Polar residues" evidence="7">
    <location>
        <begin position="1"/>
        <end position="18"/>
    </location>
</feature>
<keyword evidence="4 8" id="KW-1133">Transmembrane helix</keyword>
<evidence type="ECO:0000256" key="1">
    <source>
        <dbReference type="ARBA" id="ARBA00004141"/>
    </source>
</evidence>
<proteinExistence type="predicted"/>
<feature type="transmembrane region" description="Helical" evidence="8">
    <location>
        <begin position="151"/>
        <end position="172"/>
    </location>
</feature>
<organism evidence="10 11">
    <name type="scientific">Zopfia rhizophila CBS 207.26</name>
    <dbReference type="NCBI Taxonomy" id="1314779"/>
    <lineage>
        <taxon>Eukaryota</taxon>
        <taxon>Fungi</taxon>
        <taxon>Dikarya</taxon>
        <taxon>Ascomycota</taxon>
        <taxon>Pezizomycotina</taxon>
        <taxon>Dothideomycetes</taxon>
        <taxon>Dothideomycetes incertae sedis</taxon>
        <taxon>Zopfiaceae</taxon>
        <taxon>Zopfia</taxon>
    </lineage>
</organism>
<keyword evidence="6" id="KW-0325">Glycoprotein</keyword>
<dbReference type="PANTHER" id="PTHR23501">
    <property type="entry name" value="MAJOR FACILITATOR SUPERFAMILY"/>
    <property type="match status" value="1"/>
</dbReference>
<evidence type="ECO:0000256" key="2">
    <source>
        <dbReference type="ARBA" id="ARBA00022448"/>
    </source>
</evidence>
<feature type="transmembrane region" description="Helical" evidence="8">
    <location>
        <begin position="126"/>
        <end position="145"/>
    </location>
</feature>
<reference evidence="10" key="1">
    <citation type="journal article" date="2020" name="Stud. Mycol.">
        <title>101 Dothideomycetes genomes: a test case for predicting lifestyles and emergence of pathogens.</title>
        <authorList>
            <person name="Haridas S."/>
            <person name="Albert R."/>
            <person name="Binder M."/>
            <person name="Bloem J."/>
            <person name="Labutti K."/>
            <person name="Salamov A."/>
            <person name="Andreopoulos B."/>
            <person name="Baker S."/>
            <person name="Barry K."/>
            <person name="Bills G."/>
            <person name="Bluhm B."/>
            <person name="Cannon C."/>
            <person name="Castanera R."/>
            <person name="Culley D."/>
            <person name="Daum C."/>
            <person name="Ezra D."/>
            <person name="Gonzalez J."/>
            <person name="Henrissat B."/>
            <person name="Kuo A."/>
            <person name="Liang C."/>
            <person name="Lipzen A."/>
            <person name="Lutzoni F."/>
            <person name="Magnuson J."/>
            <person name="Mondo S."/>
            <person name="Nolan M."/>
            <person name="Ohm R."/>
            <person name="Pangilinan J."/>
            <person name="Park H.-J."/>
            <person name="Ramirez L."/>
            <person name="Alfaro M."/>
            <person name="Sun H."/>
            <person name="Tritt A."/>
            <person name="Yoshinaga Y."/>
            <person name="Zwiers L.-H."/>
            <person name="Turgeon B."/>
            <person name="Goodwin S."/>
            <person name="Spatafora J."/>
            <person name="Crous P."/>
            <person name="Grigoriev I."/>
        </authorList>
    </citation>
    <scope>NUCLEOTIDE SEQUENCE</scope>
    <source>
        <strain evidence="10">CBS 207.26</strain>
    </source>
</reference>
<evidence type="ECO:0000256" key="8">
    <source>
        <dbReference type="SAM" id="Phobius"/>
    </source>
</evidence>
<dbReference type="Gene3D" id="1.20.1250.20">
    <property type="entry name" value="MFS general substrate transporter like domains"/>
    <property type="match status" value="1"/>
</dbReference>
<dbReference type="Proteomes" id="UP000800200">
    <property type="component" value="Unassembled WGS sequence"/>
</dbReference>
<feature type="transmembrane region" description="Helical" evidence="8">
    <location>
        <begin position="58"/>
        <end position="83"/>
    </location>
</feature>
<feature type="transmembrane region" description="Helical" evidence="8">
    <location>
        <begin position="413"/>
        <end position="437"/>
    </location>
</feature>
<keyword evidence="3 8" id="KW-0812">Transmembrane</keyword>
<dbReference type="EMBL" id="ML994668">
    <property type="protein sequence ID" value="KAF2179248.1"/>
    <property type="molecule type" value="Genomic_DNA"/>
</dbReference>
<dbReference type="GO" id="GO:0005886">
    <property type="term" value="C:plasma membrane"/>
    <property type="evidence" value="ECO:0007669"/>
    <property type="project" value="TreeGrafter"/>
</dbReference>
<dbReference type="InterPro" id="IPR020846">
    <property type="entry name" value="MFS_dom"/>
</dbReference>
<dbReference type="InterPro" id="IPR036259">
    <property type="entry name" value="MFS_trans_sf"/>
</dbReference>
<feature type="region of interest" description="Disordered" evidence="7">
    <location>
        <begin position="1"/>
        <end position="49"/>
    </location>
</feature>
<feature type="transmembrane region" description="Helical" evidence="8">
    <location>
        <begin position="528"/>
        <end position="545"/>
    </location>
</feature>
<evidence type="ECO:0000313" key="10">
    <source>
        <dbReference type="EMBL" id="KAF2179248.1"/>
    </source>
</evidence>
<comment type="subcellular location">
    <subcellularLocation>
        <location evidence="1">Membrane</location>
        <topology evidence="1">Multi-pass membrane protein</topology>
    </subcellularLocation>
</comment>
<evidence type="ECO:0000259" key="9">
    <source>
        <dbReference type="PROSITE" id="PS50850"/>
    </source>
</evidence>
<feature type="transmembrane region" description="Helical" evidence="8">
    <location>
        <begin position="184"/>
        <end position="207"/>
    </location>
</feature>
<keyword evidence="5 8" id="KW-0472">Membrane</keyword>
<dbReference type="PROSITE" id="PS50850">
    <property type="entry name" value="MFS"/>
    <property type="match status" value="1"/>
</dbReference>
<dbReference type="PANTHER" id="PTHR23501:SF187">
    <property type="entry name" value="MAJOR FACILITATOR SUPERFAMILY (MFS) PROFILE DOMAIN-CONTAINING PROTEIN"/>
    <property type="match status" value="1"/>
</dbReference>